<dbReference type="Pfam" id="PF12389">
    <property type="entry name" value="Peptidase_M73"/>
    <property type="match status" value="1"/>
</dbReference>
<evidence type="ECO:0000256" key="1">
    <source>
        <dbReference type="SAM" id="SignalP"/>
    </source>
</evidence>
<dbReference type="EMBL" id="VFPU01000002">
    <property type="protein sequence ID" value="TQM91178.1"/>
    <property type="molecule type" value="Genomic_DNA"/>
</dbReference>
<protein>
    <submittedName>
        <fullName evidence="2">Camelysin-like metallo-endopeptidase</fullName>
    </submittedName>
</protein>
<accession>A0A543K7W4</accession>
<dbReference type="RefSeq" id="WP_141820639.1">
    <property type="nucleotide sequence ID" value="NZ_BAAAIL010000001.1"/>
</dbReference>
<organism evidence="2 3">
    <name type="scientific">Ornithinimicrobium humiphilum</name>
    <dbReference type="NCBI Taxonomy" id="125288"/>
    <lineage>
        <taxon>Bacteria</taxon>
        <taxon>Bacillati</taxon>
        <taxon>Actinomycetota</taxon>
        <taxon>Actinomycetes</taxon>
        <taxon>Micrococcales</taxon>
        <taxon>Ornithinimicrobiaceae</taxon>
        <taxon>Ornithinimicrobium</taxon>
    </lineage>
</organism>
<proteinExistence type="predicted"/>
<evidence type="ECO:0000313" key="3">
    <source>
        <dbReference type="Proteomes" id="UP000315133"/>
    </source>
</evidence>
<reference evidence="2 3" key="1">
    <citation type="submission" date="2019-06" db="EMBL/GenBank/DDBJ databases">
        <title>Sequencing the genomes of 1000 actinobacteria strains.</title>
        <authorList>
            <person name="Klenk H.-P."/>
        </authorList>
    </citation>
    <scope>NUCLEOTIDE SEQUENCE [LARGE SCALE GENOMIC DNA]</scope>
    <source>
        <strain evidence="2 3">DSM 12362</strain>
    </source>
</reference>
<name>A0A543K7W4_9MICO</name>
<dbReference type="InterPro" id="IPR013783">
    <property type="entry name" value="Ig-like_fold"/>
</dbReference>
<dbReference type="GO" id="GO:0005975">
    <property type="term" value="P:carbohydrate metabolic process"/>
    <property type="evidence" value="ECO:0007669"/>
    <property type="project" value="UniProtKB-ARBA"/>
</dbReference>
<feature type="signal peptide" evidence="1">
    <location>
        <begin position="1"/>
        <end position="24"/>
    </location>
</feature>
<keyword evidence="1" id="KW-0732">Signal</keyword>
<feature type="chain" id="PRO_5038665569" evidence="1">
    <location>
        <begin position="25"/>
        <end position="176"/>
    </location>
</feature>
<keyword evidence="3" id="KW-1185">Reference proteome</keyword>
<comment type="caution">
    <text evidence="2">The sequence shown here is derived from an EMBL/GenBank/DDBJ whole genome shotgun (WGS) entry which is preliminary data.</text>
</comment>
<evidence type="ECO:0000313" key="2">
    <source>
        <dbReference type="EMBL" id="TQM91178.1"/>
    </source>
</evidence>
<dbReference type="Gene3D" id="2.60.40.10">
    <property type="entry name" value="Immunoglobulins"/>
    <property type="match status" value="1"/>
</dbReference>
<dbReference type="InterPro" id="IPR022121">
    <property type="entry name" value="Peptidase_M73_camelysin"/>
</dbReference>
<dbReference type="AlphaFoldDB" id="A0A543K7W4"/>
<dbReference type="Proteomes" id="UP000315133">
    <property type="component" value="Unassembled WGS sequence"/>
</dbReference>
<sequence>MNRSSRSAKVLAPLAVLLAAGALAVGSGATFTSTSSNSLSSVASGSLVLTNSKDAKAVFDVTNIKPGDTVTGSLTLSNTGTLPATFSLTEASSTNTFSASKLTLKITDSKGGVVYNDEFGGLEDDAKKGLGVFQPGDAETYTFVVGLDTTAGNTDQLKAASATFVWDAVQLAGESR</sequence>
<gene>
    <name evidence="2" type="ORF">FB476_2909</name>
</gene>
<dbReference type="OrthoDB" id="3784946at2"/>